<evidence type="ECO:0000313" key="5">
    <source>
        <dbReference type="Proteomes" id="UP000288490"/>
    </source>
</evidence>
<dbReference type="PANTHER" id="PTHR30185:SF13">
    <property type="entry name" value="LICABCH OPERON REGULATOR-RELATED"/>
    <property type="match status" value="1"/>
</dbReference>
<evidence type="ECO:0000256" key="1">
    <source>
        <dbReference type="ARBA" id="ARBA00023015"/>
    </source>
</evidence>
<dbReference type="Proteomes" id="UP000288490">
    <property type="component" value="Unassembled WGS sequence"/>
</dbReference>
<dbReference type="AlphaFoldDB" id="A0A429ZQL7"/>
<reference evidence="4 5" key="1">
    <citation type="submission" date="2017-05" db="EMBL/GenBank/DDBJ databases">
        <title>Vagococcus spp. assemblies.</title>
        <authorList>
            <person name="Gulvik C.A."/>
        </authorList>
    </citation>
    <scope>NUCLEOTIDE SEQUENCE [LARGE SCALE GENOMIC DNA]</scope>
    <source>
        <strain evidence="4 5">SS1994</strain>
    </source>
</reference>
<dbReference type="RefSeq" id="WP_125956128.1">
    <property type="nucleotide sequence ID" value="NZ_JAQEJV010000002.1"/>
</dbReference>
<name>A0A429ZQL7_9ENTE</name>
<dbReference type="Pfam" id="PF05043">
    <property type="entry name" value="Mga"/>
    <property type="match status" value="1"/>
</dbReference>
<evidence type="ECO:0000313" key="4">
    <source>
        <dbReference type="EMBL" id="RST95948.1"/>
    </source>
</evidence>
<comment type="caution">
    <text evidence="4">The sequence shown here is derived from an EMBL/GenBank/DDBJ whole genome shotgun (WGS) entry which is preliminary data.</text>
</comment>
<dbReference type="InterPro" id="IPR050661">
    <property type="entry name" value="BglG_antiterminators"/>
</dbReference>
<dbReference type="InterPro" id="IPR007737">
    <property type="entry name" value="Mga_HTH"/>
</dbReference>
<feature type="domain" description="Mga helix-turn-helix" evidence="3">
    <location>
        <begin position="88"/>
        <end position="165"/>
    </location>
</feature>
<proteinExistence type="predicted"/>
<gene>
    <name evidence="4" type="ORF">CBF36_01915</name>
</gene>
<dbReference type="OrthoDB" id="2365732at2"/>
<organism evidence="4 5">
    <name type="scientific">Vagococcus bubulae</name>
    <dbReference type="NCBI Taxonomy" id="1977868"/>
    <lineage>
        <taxon>Bacteria</taxon>
        <taxon>Bacillati</taxon>
        <taxon>Bacillota</taxon>
        <taxon>Bacilli</taxon>
        <taxon>Lactobacillales</taxon>
        <taxon>Enterococcaceae</taxon>
        <taxon>Vagococcus</taxon>
    </lineage>
</organism>
<keyword evidence="2" id="KW-0804">Transcription</keyword>
<protein>
    <recommendedName>
        <fullName evidence="3">Mga helix-turn-helix domain-containing protein</fullName>
    </recommendedName>
</protein>
<evidence type="ECO:0000256" key="2">
    <source>
        <dbReference type="ARBA" id="ARBA00023163"/>
    </source>
</evidence>
<dbReference type="PANTHER" id="PTHR30185">
    <property type="entry name" value="CRYPTIC BETA-GLUCOSIDE BGL OPERON ANTITERMINATOR"/>
    <property type="match status" value="1"/>
</dbReference>
<accession>A0A429ZQL7</accession>
<evidence type="ECO:0000259" key="3">
    <source>
        <dbReference type="Pfam" id="PF05043"/>
    </source>
</evidence>
<dbReference type="EMBL" id="NGJT01000002">
    <property type="protein sequence ID" value="RST95948.1"/>
    <property type="molecule type" value="Genomic_DNA"/>
</dbReference>
<sequence>MEKQMFRLLNSTNQQLLSILELISENKRWYTTKEIGLHINVAERTAQRYIQQIRDMAEIFNTASKKPVMIYSEKYRGIYLDSESGYIELKNYIFEQDETIQLLKHIIVEDGVMIERYANEHYLSPNAVKSSLKKIKILFELYDLTLSRQNHTIIGNEKQIRLIIYIMMWTLYKGMTWPFSTINEAIIYQTVDLFSETNHLTFSIIQRKQLAYVLSTNLIRLRKKHFVVMEEEWRDYVDIDALLEKLSFLKSLMQEFNIYSESEVYFYAVVSQIKTKFYESSVFKEEILAYHKQKKSDVYLATQQFIQLFQVTFSEIPEDLKERFFITSFCAHMFSRLFKRVHVDVDGYYVISEINDRYPVLKHKMLAMIQQLYKETNNELFLMEDFLLQKYILLFSSIRPLTYYEAEIAIYLDTDLPYFIIKDIEERILYRYKYDYHIVFKSISDTEPIDIVLTNIPNTLEENNRYSPHIQLFDYPIKERDLIDIGKKLQLLVQEKSQMKMRLTQKS</sequence>
<keyword evidence="5" id="KW-1185">Reference proteome</keyword>
<keyword evidence="1" id="KW-0805">Transcription regulation</keyword>